<evidence type="ECO:0000256" key="15">
    <source>
        <dbReference type="ARBA" id="ARBA00076004"/>
    </source>
</evidence>
<dbReference type="Pfam" id="PF07687">
    <property type="entry name" value="M20_dimer"/>
    <property type="match status" value="1"/>
</dbReference>
<dbReference type="PANTHER" id="PTHR43501">
    <property type="entry name" value="CYTOSOL NON-SPECIFIC DIPEPTIDASE"/>
    <property type="match status" value="1"/>
</dbReference>
<sequence>MATEIKSLQPAAVWSYFYELTQIPRPTFHCKEVGEYIYQEGLRLGLETHRDDIGNVIIRKPATPGMENKPVVTLQAHMDMVPQKNSDVNHNFESDPIDAHIDGEWVKAKGTTLGADNGIGVAYALAIMADKTLKHGPIEALITVDEEVGMDGANNLQPGFSRGNILLNIDSEVEGSLFVGCAGGVDVNVSLEYKDDCPVPNSDTGVRLSLKGLKGGHSGVDIHLGRANANKLMCRFLKEAIEFYGARLSWLDGGSLRNAIPREATAVITLPNEDVAGLWELVSDYQDLFRQEYKGIEDKISFTAERVECPEHLIPEEIQDALVNAVEACVNGPISMLHDFPGTVESSTNLAKIKAANGKIELCFLVRSSSESRKMWVASAIESAFRLGGFAVEFDAAYNGWQPNIESHALEVMKKSSAKIFGYEPNVLVMHAGLECGIIQGVMPDMDMISVGPEIRHPHSPDEKVHIESVERVWRVLVNALEQF</sequence>
<dbReference type="GO" id="GO:0070573">
    <property type="term" value="F:metallodipeptidase activity"/>
    <property type="evidence" value="ECO:0007669"/>
    <property type="project" value="TreeGrafter"/>
</dbReference>
<evidence type="ECO:0000256" key="16">
    <source>
        <dbReference type="ARBA" id="ARBA00077688"/>
    </source>
</evidence>
<dbReference type="Gene3D" id="3.40.630.10">
    <property type="entry name" value="Zn peptidases"/>
    <property type="match status" value="2"/>
</dbReference>
<dbReference type="NCBIfam" id="TIGR01893">
    <property type="entry name" value="aa-his-dipept"/>
    <property type="match status" value="1"/>
</dbReference>
<dbReference type="PRINTS" id="PR00934">
    <property type="entry name" value="XHISDIPTASE"/>
</dbReference>
<accession>A0A2X4PIM9</accession>
<dbReference type="KEGG" id="pcre:NCTC12858_01687"/>
<evidence type="ECO:0000259" key="18">
    <source>
        <dbReference type="Pfam" id="PF07687"/>
    </source>
</evidence>
<dbReference type="EMBL" id="LS483447">
    <property type="protein sequence ID" value="SQH73814.1"/>
    <property type="molecule type" value="Genomic_DNA"/>
</dbReference>
<dbReference type="InterPro" id="IPR011650">
    <property type="entry name" value="Peptidase_M20_dimer"/>
</dbReference>
<evidence type="ECO:0000256" key="4">
    <source>
        <dbReference type="ARBA" id="ARBA00022723"/>
    </source>
</evidence>
<keyword evidence="5 19" id="KW-0378">Hydrolase</keyword>
<organism evidence="19 20">
    <name type="scientific">Porphyromonas crevioricanis</name>
    <dbReference type="NCBI Taxonomy" id="393921"/>
    <lineage>
        <taxon>Bacteria</taxon>
        <taxon>Pseudomonadati</taxon>
        <taxon>Bacteroidota</taxon>
        <taxon>Bacteroidia</taxon>
        <taxon>Bacteroidales</taxon>
        <taxon>Porphyromonadaceae</taxon>
        <taxon>Porphyromonas</taxon>
    </lineage>
</organism>
<dbReference type="FunFam" id="3.40.630.10:FF:000015">
    <property type="entry name" value="Aminoacyl-histidine dipeptidase PepD"/>
    <property type="match status" value="1"/>
</dbReference>
<keyword evidence="3" id="KW-0645">Protease</keyword>
<keyword evidence="20" id="KW-1185">Reference proteome</keyword>
<dbReference type="PIRSF" id="PIRSF016599">
    <property type="entry name" value="Xaa-His_dipept"/>
    <property type="match status" value="1"/>
</dbReference>
<evidence type="ECO:0000256" key="8">
    <source>
        <dbReference type="ARBA" id="ARBA00023285"/>
    </source>
</evidence>
<dbReference type="GO" id="GO:0006508">
    <property type="term" value="P:proteolysis"/>
    <property type="evidence" value="ECO:0007669"/>
    <property type="project" value="UniProtKB-KW"/>
</dbReference>
<dbReference type="AlphaFoldDB" id="A0A2X4PIM9"/>
<dbReference type="InterPro" id="IPR002933">
    <property type="entry name" value="Peptidase_M20"/>
</dbReference>
<dbReference type="PANTHER" id="PTHR43501:SF1">
    <property type="entry name" value="CYTOSOL NON-SPECIFIC DIPEPTIDASE"/>
    <property type="match status" value="1"/>
</dbReference>
<dbReference type="Proteomes" id="UP000249300">
    <property type="component" value="Chromosome 1"/>
</dbReference>
<evidence type="ECO:0000256" key="12">
    <source>
        <dbReference type="ARBA" id="ARBA00061423"/>
    </source>
</evidence>
<keyword evidence="19" id="KW-0224">Dipeptidase</keyword>
<proteinExistence type="inferred from homology"/>
<dbReference type="InterPro" id="IPR001160">
    <property type="entry name" value="Peptidase_M20C"/>
</dbReference>
<dbReference type="RefSeq" id="WP_023941096.1">
    <property type="nucleotide sequence ID" value="NZ_LS483447.1"/>
</dbReference>
<evidence type="ECO:0000256" key="9">
    <source>
        <dbReference type="ARBA" id="ARBA00036421"/>
    </source>
</evidence>
<name>A0A2X4PIM9_9PORP</name>
<keyword evidence="8" id="KW-0170">Cobalt</keyword>
<evidence type="ECO:0000256" key="5">
    <source>
        <dbReference type="ARBA" id="ARBA00022801"/>
    </source>
</evidence>
<evidence type="ECO:0000256" key="2">
    <source>
        <dbReference type="ARBA" id="ARBA00001947"/>
    </source>
</evidence>
<evidence type="ECO:0000256" key="14">
    <source>
        <dbReference type="ARBA" id="ARBA00075285"/>
    </source>
</evidence>
<reference evidence="19 20" key="1">
    <citation type="submission" date="2018-06" db="EMBL/GenBank/DDBJ databases">
        <authorList>
            <consortium name="Pathogen Informatics"/>
            <person name="Doyle S."/>
        </authorList>
    </citation>
    <scope>NUCLEOTIDE SEQUENCE [LARGE SCALE GENOMIC DNA]</scope>
    <source>
        <strain evidence="19 20">NCTC12858</strain>
    </source>
</reference>
<keyword evidence="4" id="KW-0479">Metal-binding</keyword>
<dbReference type="GO" id="GO:0005829">
    <property type="term" value="C:cytosol"/>
    <property type="evidence" value="ECO:0007669"/>
    <property type="project" value="TreeGrafter"/>
</dbReference>
<dbReference type="CDD" id="cd03890">
    <property type="entry name" value="M20_pepD"/>
    <property type="match status" value="1"/>
</dbReference>
<gene>
    <name evidence="19" type="primary">pepD_1</name>
    <name evidence="19" type="ORF">NCTC12858_01687</name>
</gene>
<evidence type="ECO:0000256" key="7">
    <source>
        <dbReference type="ARBA" id="ARBA00023049"/>
    </source>
</evidence>
<comment type="similarity">
    <text evidence="12">Belongs to the peptidase M20C family.</text>
</comment>
<evidence type="ECO:0000256" key="10">
    <source>
        <dbReference type="ARBA" id="ARBA00038976"/>
    </source>
</evidence>
<comment type="catalytic activity">
    <reaction evidence="9">
        <text>Hydrolysis of dipeptides, preferentially hydrophobic dipeptides including prolyl amino acids.</text>
        <dbReference type="EC" id="3.4.13.18"/>
    </reaction>
</comment>
<evidence type="ECO:0000313" key="19">
    <source>
        <dbReference type="EMBL" id="SQH73814.1"/>
    </source>
</evidence>
<evidence type="ECO:0000256" key="17">
    <source>
        <dbReference type="ARBA" id="ARBA00078074"/>
    </source>
</evidence>
<evidence type="ECO:0000256" key="6">
    <source>
        <dbReference type="ARBA" id="ARBA00022833"/>
    </source>
</evidence>
<evidence type="ECO:0000256" key="1">
    <source>
        <dbReference type="ARBA" id="ARBA00001941"/>
    </source>
</evidence>
<protein>
    <recommendedName>
        <fullName evidence="13">Cytosol non-specific dipeptidase</fullName>
        <ecNumber evidence="10">3.4.13.18</ecNumber>
    </recommendedName>
    <alternativeName>
        <fullName evidence="16">Aminoacyl-histidine dipeptidase</fullName>
    </alternativeName>
    <alternativeName>
        <fullName evidence="15">Beta-alanyl-histidine dipeptidase</fullName>
    </alternativeName>
    <alternativeName>
        <fullName evidence="14">Carnosinase</fullName>
    </alternativeName>
    <alternativeName>
        <fullName evidence="11">Peptidase D</fullName>
    </alternativeName>
    <alternativeName>
        <fullName evidence="17">Xaa-His dipeptidase</fullName>
    </alternativeName>
</protein>
<dbReference type="GO" id="GO:0046872">
    <property type="term" value="F:metal ion binding"/>
    <property type="evidence" value="ECO:0007669"/>
    <property type="project" value="UniProtKB-KW"/>
</dbReference>
<keyword evidence="7" id="KW-0482">Metalloprotease</keyword>
<evidence type="ECO:0000256" key="3">
    <source>
        <dbReference type="ARBA" id="ARBA00022670"/>
    </source>
</evidence>
<dbReference type="FunFam" id="3.40.630.10:FF:000018">
    <property type="entry name" value="Aminoacyl-histidine dipeptidase PepD"/>
    <property type="match status" value="1"/>
</dbReference>
<dbReference type="SUPFAM" id="SSF53187">
    <property type="entry name" value="Zn-dependent exopeptidases"/>
    <property type="match status" value="1"/>
</dbReference>
<evidence type="ECO:0000313" key="20">
    <source>
        <dbReference type="Proteomes" id="UP000249300"/>
    </source>
</evidence>
<comment type="cofactor">
    <cofactor evidence="2">
        <name>Zn(2+)</name>
        <dbReference type="ChEBI" id="CHEBI:29105"/>
    </cofactor>
</comment>
<comment type="cofactor">
    <cofactor evidence="1">
        <name>Co(2+)</name>
        <dbReference type="ChEBI" id="CHEBI:48828"/>
    </cofactor>
</comment>
<evidence type="ECO:0000256" key="11">
    <source>
        <dbReference type="ARBA" id="ARBA00044252"/>
    </source>
</evidence>
<evidence type="ECO:0000256" key="13">
    <source>
        <dbReference type="ARBA" id="ARBA00071271"/>
    </source>
</evidence>
<dbReference type="Pfam" id="PF01546">
    <property type="entry name" value="Peptidase_M20"/>
    <property type="match status" value="1"/>
</dbReference>
<dbReference type="EC" id="3.4.13.18" evidence="10"/>
<feature type="domain" description="Peptidase M20 dimerisation" evidence="18">
    <location>
        <begin position="209"/>
        <end position="295"/>
    </location>
</feature>
<keyword evidence="6" id="KW-0862">Zinc</keyword>